<comment type="caution">
    <text evidence="20">The sequence shown here is derived from an EMBL/GenBank/DDBJ whole genome shotgun (WGS) entry which is preliminary data.</text>
</comment>
<keyword evidence="13 15" id="KW-0100">Branched-chain amino acid biosynthesis</keyword>
<evidence type="ECO:0000256" key="9">
    <source>
        <dbReference type="ARBA" id="ARBA00022827"/>
    </source>
</evidence>
<evidence type="ECO:0000259" key="19">
    <source>
        <dbReference type="Pfam" id="PF02776"/>
    </source>
</evidence>
<feature type="domain" description="Thiamine pyrophosphate enzyme central" evidence="17">
    <location>
        <begin position="220"/>
        <end position="351"/>
    </location>
</feature>
<evidence type="ECO:0000256" key="16">
    <source>
        <dbReference type="SAM" id="MobiDB-lite"/>
    </source>
</evidence>
<keyword evidence="7 15" id="KW-0808">Transferase</keyword>
<dbReference type="NCBIfam" id="TIGR00118">
    <property type="entry name" value="acolac_lg"/>
    <property type="match status" value="2"/>
</dbReference>
<dbReference type="SUPFAM" id="SSF52467">
    <property type="entry name" value="DHS-like NAD/FAD-binding domain"/>
    <property type="match status" value="2"/>
</dbReference>
<comment type="catalytic activity">
    <reaction evidence="14 15">
        <text>2 pyruvate + H(+) = (2S)-2-acetolactate + CO2</text>
        <dbReference type="Rhea" id="RHEA:25249"/>
        <dbReference type="ChEBI" id="CHEBI:15361"/>
        <dbReference type="ChEBI" id="CHEBI:15378"/>
        <dbReference type="ChEBI" id="CHEBI:16526"/>
        <dbReference type="ChEBI" id="CHEBI:58476"/>
        <dbReference type="EC" id="2.2.1.6"/>
    </reaction>
</comment>
<dbReference type="GO" id="GO:0050660">
    <property type="term" value="F:flavin adenine dinucleotide binding"/>
    <property type="evidence" value="ECO:0007669"/>
    <property type="project" value="InterPro"/>
</dbReference>
<evidence type="ECO:0000313" key="21">
    <source>
        <dbReference type="Proteomes" id="UP000593568"/>
    </source>
</evidence>
<evidence type="ECO:0000256" key="4">
    <source>
        <dbReference type="ARBA" id="ARBA00013145"/>
    </source>
</evidence>
<comment type="cofactor">
    <cofactor evidence="15">
        <name>thiamine diphosphate</name>
        <dbReference type="ChEBI" id="CHEBI:58937"/>
    </cofactor>
    <text evidence="15">Binds 1 thiamine pyrophosphate per subunit.</text>
</comment>
<dbReference type="SUPFAM" id="SSF52518">
    <property type="entry name" value="Thiamin diphosphate-binding fold (THDP-binding)"/>
    <property type="match status" value="4"/>
</dbReference>
<evidence type="ECO:0000256" key="3">
    <source>
        <dbReference type="ARBA" id="ARBA00007812"/>
    </source>
</evidence>
<evidence type="ECO:0000259" key="18">
    <source>
        <dbReference type="Pfam" id="PF02775"/>
    </source>
</evidence>
<dbReference type="GO" id="GO:0009097">
    <property type="term" value="P:isoleucine biosynthetic process"/>
    <property type="evidence" value="ECO:0007669"/>
    <property type="project" value="UniProtKB-UniPathway"/>
</dbReference>
<evidence type="ECO:0000256" key="12">
    <source>
        <dbReference type="ARBA" id="ARBA00023052"/>
    </source>
</evidence>
<keyword evidence="21" id="KW-1185">Reference proteome</keyword>
<dbReference type="PANTHER" id="PTHR18968:SF13">
    <property type="entry name" value="ACETOLACTATE SYNTHASE CATALYTIC SUBUNIT, MITOCHONDRIAL"/>
    <property type="match status" value="1"/>
</dbReference>
<dbReference type="InterPro" id="IPR012846">
    <property type="entry name" value="Acetolactate_synth_lsu"/>
</dbReference>
<feature type="domain" description="Thiamine pyrophosphate enzyme TPP-binding" evidence="18">
    <location>
        <begin position="415"/>
        <end position="516"/>
    </location>
</feature>
<name>A0A7J9DV00_9ROSI</name>
<comment type="pathway">
    <text evidence="2 15">Amino-acid biosynthesis; L-valine biosynthesis; L-valine from pyruvate: step 1/4.</text>
</comment>
<dbReference type="Pfam" id="PF02776">
    <property type="entry name" value="TPP_enzyme_N"/>
    <property type="match status" value="2"/>
</dbReference>
<dbReference type="InterPro" id="IPR045229">
    <property type="entry name" value="TPP_enz"/>
</dbReference>
<evidence type="ECO:0000256" key="2">
    <source>
        <dbReference type="ARBA" id="ARBA00005025"/>
    </source>
</evidence>
<dbReference type="InterPro" id="IPR012001">
    <property type="entry name" value="Thiamin_PyroP_enz_TPP-bd_dom"/>
</dbReference>
<feature type="region of interest" description="Disordered" evidence="16">
    <location>
        <begin position="799"/>
        <end position="827"/>
    </location>
</feature>
<keyword evidence="9" id="KW-0274">FAD</keyword>
<dbReference type="GO" id="GO:0003984">
    <property type="term" value="F:acetolactate synthase activity"/>
    <property type="evidence" value="ECO:0007669"/>
    <property type="project" value="UniProtKB-EC"/>
</dbReference>
<feature type="region of interest" description="Disordered" evidence="16">
    <location>
        <begin position="1"/>
        <end position="24"/>
    </location>
</feature>
<keyword evidence="12 15" id="KW-0786">Thiamine pyrophosphate</keyword>
<keyword evidence="11" id="KW-0809">Transit peptide</keyword>
<sequence length="1416" mass="154210">MAATAKEVTPTTSPSSDLVSRYAPEESRKGADIIVEALEREGVKHVFAYPGEASVDIHQALTRSNVIRNVLPRHEQGGVFAAEGYARSSGLPGVCIATSGPGATNLVSGLADAMIDSIPLVAITGQVPRRMIGTDAFQETPIVEVTRSITKHNYLVLDIDDIPRIVSEAFFLATSGRPGPVLIDVPKDIQEQLAVPNWNQPFRLSGYMSRLPKEPSEAHLEQIVRLIFESKKPVLYVGGGCLNSGEELKRFAELTGIPVTCTLMGLGSFPTSDPLSLQMLGMHGTVYANYAVDKSDLLLSFGVRFDDHVTGKLEAFASRAKIVHIDVDSAEIGKNKQPHVSVHSDVKLALKGINRTLESKGAKLELDYTAWWEELIEQKVKYPLTYKTFGEAIPPQYAVQLLYELTDGNVIISTGVGQHQMWAAQFYKYKRPRQWLTSGGFGAMGFGLPAAIGAAVANPGDVVVDIDGDGSFMMNVQELATIRVENLPIKILLLNNQHLGMVVQWEDRFCKANRADSYLGNPSNKVYFHGNVFGCPWKDCMEKLVLLFGAVDVLMRGSLLGEGDEASPLLRGSQISAPFVASFSSRGPNPGSGNLLKGSKVTPAYEAVARTALVLQFAYGASHLNLATTENPGLVYDFDKMSCTISMPWRPHLVGTKSINGSSMLPRFGYDAPTDPSVQPQHEKRQTVNCRCFQAKSPQYRSSIYVQCYTIKALKGLQITVKSTSLLFTYPLQNRSFKASKFAFHIKEEFIAKLPLTMAATTANTPLLKPSPLASSSKSSIPISKSVLHFRTIPRKLTPPRSLSVSSSLSQSNSTPGSTASAVAPTKAPTHDFISRYAPDEPRKGADILVEALEREGVKDVFAYPGGASLEIHQALTRSKLIRNVLPRHEQGGVFAAEGYARSSGLPGVCIATSGPGATNLVSGLADAMIDSIPLVAITGQVPRRMIGTDAFQETPIVEVTRSITKHNYLVLDIDDIPRIVSEAFFLATSGRPGPVLIDVPKDIQQQLAVPNWNQPLRLSGYMSRLPKEPNESLLEQIVRLVFESKKPVLYVGGGCLNSNEELKRFVELTGIPVTTTLMGLGSFPSPDPLSLQMLGMHGTVYANYAVDNSDLLLAFGVRFDDRVTGKLEAFASRAKIVHIDIDSAEIGKNKQPHVSVCSDVKLALKGINKILESKGAKVKLDYSAWRNELNEQKVKYPLNYKTFGEAIPPQYAIQVLDELTDGNAIISTGVGQHQMWAAQFYKYKKPRQWLTSGGLGAMGFGLPAAIGAAVANPGSVVVDIDGDGSFMMNVQELATIRVENLPIKILLLNNQHLGMVVQWEDRFYKANRAHTYLGNPSNESDIFPNMLKFAEACGIPAARVTKKEDLRQAIQKMLETPGPYLLDVIVPHQEHVLPMIPGGGAFKDVITDGDGRTKY</sequence>
<dbReference type="Gene3D" id="3.40.50.1220">
    <property type="entry name" value="TPP-binding domain"/>
    <property type="match status" value="2"/>
</dbReference>
<dbReference type="InterPro" id="IPR011766">
    <property type="entry name" value="TPP_enzyme_TPP-bd"/>
</dbReference>
<evidence type="ECO:0000256" key="11">
    <source>
        <dbReference type="ARBA" id="ARBA00022946"/>
    </source>
</evidence>
<evidence type="ECO:0000256" key="6">
    <source>
        <dbReference type="ARBA" id="ARBA00022646"/>
    </source>
</evidence>
<dbReference type="Proteomes" id="UP000593568">
    <property type="component" value="Unassembled WGS sequence"/>
</dbReference>
<dbReference type="UniPathway" id="UPA00047">
    <property type="reaction ID" value="UER00055"/>
</dbReference>
<dbReference type="InterPro" id="IPR000399">
    <property type="entry name" value="TPP-bd_CS"/>
</dbReference>
<evidence type="ECO:0000259" key="17">
    <source>
        <dbReference type="Pfam" id="PF00205"/>
    </source>
</evidence>
<dbReference type="Pfam" id="PF02775">
    <property type="entry name" value="TPP_enzyme_C"/>
    <property type="match status" value="2"/>
</dbReference>
<organism evidence="20 21">
    <name type="scientific">Gossypium trilobum</name>
    <dbReference type="NCBI Taxonomy" id="34281"/>
    <lineage>
        <taxon>Eukaryota</taxon>
        <taxon>Viridiplantae</taxon>
        <taxon>Streptophyta</taxon>
        <taxon>Embryophyta</taxon>
        <taxon>Tracheophyta</taxon>
        <taxon>Spermatophyta</taxon>
        <taxon>Magnoliopsida</taxon>
        <taxon>eudicotyledons</taxon>
        <taxon>Gunneridae</taxon>
        <taxon>Pentapetalae</taxon>
        <taxon>rosids</taxon>
        <taxon>malvids</taxon>
        <taxon>Malvales</taxon>
        <taxon>Malvaceae</taxon>
        <taxon>Malvoideae</taxon>
        <taxon>Gossypium</taxon>
    </lineage>
</organism>
<evidence type="ECO:0000256" key="1">
    <source>
        <dbReference type="ARBA" id="ARBA00004974"/>
    </source>
</evidence>
<gene>
    <name evidence="20" type="ORF">Gotri_013917</name>
</gene>
<evidence type="ECO:0000256" key="10">
    <source>
        <dbReference type="ARBA" id="ARBA00022842"/>
    </source>
</evidence>
<keyword evidence="6" id="KW-0359">Herbicide resistance</keyword>
<accession>A0A7J9DV00</accession>
<keyword evidence="10 15" id="KW-0460">Magnesium</keyword>
<feature type="domain" description="Thiamine pyrophosphate enzyme N-terminal TPP-binding" evidence="19">
    <location>
        <begin position="844"/>
        <end position="954"/>
    </location>
</feature>
<dbReference type="EMBL" id="JABEZW010000005">
    <property type="protein sequence ID" value="MBA0764577.1"/>
    <property type="molecule type" value="Genomic_DNA"/>
</dbReference>
<comment type="similarity">
    <text evidence="3 15">Belongs to the TPP enzyme family.</text>
</comment>
<dbReference type="FunFam" id="3.40.50.1220:FF:000008">
    <property type="entry name" value="Acetolactate synthase"/>
    <property type="match status" value="2"/>
</dbReference>
<comment type="pathway">
    <text evidence="1 15">Amino-acid biosynthesis; L-isoleucine biosynthesis; L-isoleucine from 2-oxobutanoate: step 1/4.</text>
</comment>
<dbReference type="InterPro" id="IPR029035">
    <property type="entry name" value="DHS-like_NAD/FAD-binding_dom"/>
</dbReference>
<dbReference type="InterPro" id="IPR029061">
    <property type="entry name" value="THDP-binding"/>
</dbReference>
<keyword evidence="5 15" id="KW-0028">Amino-acid biosynthesis</keyword>
<dbReference type="GO" id="GO:0030976">
    <property type="term" value="F:thiamine pyrophosphate binding"/>
    <property type="evidence" value="ECO:0007669"/>
    <property type="project" value="UniProtKB-UniRule"/>
</dbReference>
<evidence type="ECO:0000256" key="15">
    <source>
        <dbReference type="RuleBase" id="RU003591"/>
    </source>
</evidence>
<dbReference type="GO" id="GO:0005948">
    <property type="term" value="C:acetolactate synthase complex"/>
    <property type="evidence" value="ECO:0007669"/>
    <property type="project" value="TreeGrafter"/>
</dbReference>
<dbReference type="FunFam" id="3.40.50.970:FF:000007">
    <property type="entry name" value="Acetolactate synthase"/>
    <property type="match status" value="2"/>
</dbReference>
<dbReference type="PROSITE" id="PS00187">
    <property type="entry name" value="TPP_ENZYMES"/>
    <property type="match status" value="2"/>
</dbReference>
<evidence type="ECO:0000256" key="5">
    <source>
        <dbReference type="ARBA" id="ARBA00022605"/>
    </source>
</evidence>
<dbReference type="UniPathway" id="UPA00049">
    <property type="reaction ID" value="UER00059"/>
</dbReference>
<dbReference type="GO" id="GO:0000287">
    <property type="term" value="F:magnesium ion binding"/>
    <property type="evidence" value="ECO:0007669"/>
    <property type="project" value="UniProtKB-UniRule"/>
</dbReference>
<dbReference type="InterPro" id="IPR012000">
    <property type="entry name" value="Thiamin_PyroP_enz_cen_dom"/>
</dbReference>
<dbReference type="Pfam" id="PF00205">
    <property type="entry name" value="TPP_enzyme_M"/>
    <property type="match status" value="2"/>
</dbReference>
<feature type="compositionally biased region" description="Low complexity" evidence="16">
    <location>
        <begin position="799"/>
        <end position="819"/>
    </location>
</feature>
<proteinExistence type="inferred from homology"/>
<comment type="cofactor">
    <cofactor evidence="15">
        <name>Mg(2+)</name>
        <dbReference type="ChEBI" id="CHEBI:18420"/>
    </cofactor>
    <text evidence="15">Binds 1 Mg(2+) ion per subunit.</text>
</comment>
<reference evidence="20 21" key="1">
    <citation type="journal article" date="2019" name="Genome Biol. Evol.">
        <title>Insights into the evolution of the New World diploid cottons (Gossypium, subgenus Houzingenia) based on genome sequencing.</title>
        <authorList>
            <person name="Grover C.E."/>
            <person name="Arick M.A. 2nd"/>
            <person name="Thrash A."/>
            <person name="Conover J.L."/>
            <person name="Sanders W.S."/>
            <person name="Peterson D.G."/>
            <person name="Frelichowski J.E."/>
            <person name="Scheffler J.A."/>
            <person name="Scheffler B.E."/>
            <person name="Wendel J.F."/>
        </authorList>
    </citation>
    <scope>NUCLEOTIDE SEQUENCE [LARGE SCALE GENOMIC DNA]</scope>
    <source>
        <strain evidence="20">8</strain>
        <tissue evidence="20">Leaf</tissue>
    </source>
</reference>
<dbReference type="InterPro" id="IPR039368">
    <property type="entry name" value="AHAS_TPP"/>
</dbReference>
<dbReference type="CDD" id="cd07035">
    <property type="entry name" value="TPP_PYR_POX_like"/>
    <property type="match status" value="2"/>
</dbReference>
<feature type="domain" description="Thiamine pyrophosphate enzyme N-terminal TPP-binding" evidence="19">
    <location>
        <begin position="29"/>
        <end position="139"/>
    </location>
</feature>
<dbReference type="PANTHER" id="PTHR18968">
    <property type="entry name" value="THIAMINE PYROPHOSPHATE ENZYMES"/>
    <property type="match status" value="1"/>
</dbReference>
<evidence type="ECO:0000256" key="7">
    <source>
        <dbReference type="ARBA" id="ARBA00022679"/>
    </source>
</evidence>
<feature type="domain" description="Thiamine pyrophosphate enzyme central" evidence="17">
    <location>
        <begin position="1035"/>
        <end position="1166"/>
    </location>
</feature>
<feature type="compositionally biased region" description="Polar residues" evidence="16">
    <location>
        <begin position="9"/>
        <end position="18"/>
    </location>
</feature>
<dbReference type="GO" id="GO:0009099">
    <property type="term" value="P:L-valine biosynthetic process"/>
    <property type="evidence" value="ECO:0007669"/>
    <property type="project" value="UniProtKB-UniPathway"/>
</dbReference>
<protein>
    <recommendedName>
        <fullName evidence="4 15">Acetolactate synthase</fullName>
        <ecNumber evidence="4 15">2.2.1.6</ecNumber>
    </recommendedName>
</protein>
<keyword evidence="9" id="KW-0285">Flavoprotein</keyword>
<dbReference type="FunFam" id="3.40.50.970:FF:000053">
    <property type="entry name" value="Acetolactate synthase, mitochondrial"/>
    <property type="match status" value="1"/>
</dbReference>
<dbReference type="Gene3D" id="3.40.50.970">
    <property type="match status" value="4"/>
</dbReference>
<dbReference type="GO" id="GO:0009635">
    <property type="term" value="P:response to herbicide"/>
    <property type="evidence" value="ECO:0007669"/>
    <property type="project" value="UniProtKB-KW"/>
</dbReference>
<evidence type="ECO:0000256" key="14">
    <source>
        <dbReference type="ARBA" id="ARBA00048670"/>
    </source>
</evidence>
<evidence type="ECO:0000313" key="20">
    <source>
        <dbReference type="EMBL" id="MBA0764577.1"/>
    </source>
</evidence>
<evidence type="ECO:0000256" key="13">
    <source>
        <dbReference type="ARBA" id="ARBA00023304"/>
    </source>
</evidence>
<keyword evidence="8 15" id="KW-0479">Metal-binding</keyword>
<dbReference type="EC" id="2.2.1.6" evidence="4 15"/>
<evidence type="ECO:0000256" key="8">
    <source>
        <dbReference type="ARBA" id="ARBA00022723"/>
    </source>
</evidence>
<feature type="domain" description="Thiamine pyrophosphate enzyme TPP-binding" evidence="18">
    <location>
        <begin position="1230"/>
        <end position="1385"/>
    </location>
</feature>
<dbReference type="CDD" id="cd02015">
    <property type="entry name" value="TPP_AHAS"/>
    <property type="match status" value="2"/>
</dbReference>